<dbReference type="InterPro" id="IPR029063">
    <property type="entry name" value="SAM-dependent_MTases_sf"/>
</dbReference>
<dbReference type="Proteomes" id="UP000178885">
    <property type="component" value="Unassembled WGS sequence"/>
</dbReference>
<dbReference type="InterPro" id="IPR050508">
    <property type="entry name" value="Methyltransf_Superfamily"/>
</dbReference>
<feature type="domain" description="Methyltransferase type 11" evidence="1">
    <location>
        <begin position="44"/>
        <end position="129"/>
    </location>
</feature>
<proteinExistence type="predicted"/>
<dbReference type="GO" id="GO:0008757">
    <property type="term" value="F:S-adenosylmethionine-dependent methyltransferase activity"/>
    <property type="evidence" value="ECO:0007669"/>
    <property type="project" value="InterPro"/>
</dbReference>
<comment type="caution">
    <text evidence="2">The sequence shown here is derived from an EMBL/GenBank/DDBJ whole genome shotgun (WGS) entry which is preliminary data.</text>
</comment>
<dbReference type="PANTHER" id="PTHR42912">
    <property type="entry name" value="METHYLTRANSFERASE"/>
    <property type="match status" value="1"/>
</dbReference>
<dbReference type="AlphaFoldDB" id="A0A1F6TV35"/>
<protein>
    <recommendedName>
        <fullName evidence="1">Methyltransferase type 11 domain-containing protein</fullName>
    </recommendedName>
</protein>
<dbReference type="SUPFAM" id="SSF53335">
    <property type="entry name" value="S-adenosyl-L-methionine-dependent methyltransferases"/>
    <property type="match status" value="1"/>
</dbReference>
<dbReference type="CDD" id="cd02440">
    <property type="entry name" value="AdoMet_MTases"/>
    <property type="match status" value="1"/>
</dbReference>
<name>A0A1F6TV35_9PROT</name>
<evidence type="ECO:0000313" key="3">
    <source>
        <dbReference type="Proteomes" id="UP000178885"/>
    </source>
</evidence>
<organism evidence="2 3">
    <name type="scientific">Candidatus Muproteobacteria bacterium RBG_16_65_34</name>
    <dbReference type="NCBI Taxonomy" id="1817760"/>
    <lineage>
        <taxon>Bacteria</taxon>
        <taxon>Pseudomonadati</taxon>
        <taxon>Pseudomonadota</taxon>
        <taxon>Candidatus Muproteobacteria</taxon>
    </lineage>
</organism>
<evidence type="ECO:0000313" key="2">
    <source>
        <dbReference type="EMBL" id="OGI49003.1"/>
    </source>
</evidence>
<dbReference type="STRING" id="1817760.A2151_05635"/>
<evidence type="ECO:0000259" key="1">
    <source>
        <dbReference type="Pfam" id="PF08241"/>
    </source>
</evidence>
<dbReference type="EMBL" id="MFSU01000012">
    <property type="protein sequence ID" value="OGI49003.1"/>
    <property type="molecule type" value="Genomic_DNA"/>
</dbReference>
<accession>A0A1F6TV35</accession>
<dbReference type="Pfam" id="PF08241">
    <property type="entry name" value="Methyltransf_11"/>
    <property type="match status" value="1"/>
</dbReference>
<dbReference type="InterPro" id="IPR013216">
    <property type="entry name" value="Methyltransf_11"/>
</dbReference>
<dbReference type="Gene3D" id="3.40.50.150">
    <property type="entry name" value="Vaccinia Virus protein VP39"/>
    <property type="match status" value="1"/>
</dbReference>
<sequence>MHKTHKTPAGYDAWYASPRGAWIGAREAELLVRLGKIAPGQTLLDAGCGSGWFTRRFAATGCEVSGIDRDPGMIAYAAARGGPARYLAGDMTALPLPDKSFDIVTAVTSLCFVRDERAALGEMIRVARRRVVLGLLHRRSLLYLTKRGRGAYAGAHWHTRAEIIRLVSEFPEIRSYEIETELFWPGGPALGRALEKLPWLPRRFGGFMAVKLEL</sequence>
<reference evidence="2 3" key="1">
    <citation type="journal article" date="2016" name="Nat. Commun.">
        <title>Thousands of microbial genomes shed light on interconnected biogeochemical processes in an aquifer system.</title>
        <authorList>
            <person name="Anantharaman K."/>
            <person name="Brown C.T."/>
            <person name="Hug L.A."/>
            <person name="Sharon I."/>
            <person name="Castelle C.J."/>
            <person name="Probst A.J."/>
            <person name="Thomas B.C."/>
            <person name="Singh A."/>
            <person name="Wilkins M.J."/>
            <person name="Karaoz U."/>
            <person name="Brodie E.L."/>
            <person name="Williams K.H."/>
            <person name="Hubbard S.S."/>
            <person name="Banfield J.F."/>
        </authorList>
    </citation>
    <scope>NUCLEOTIDE SEQUENCE [LARGE SCALE GENOMIC DNA]</scope>
</reference>
<gene>
    <name evidence="2" type="ORF">A2151_05635</name>
</gene>